<evidence type="ECO:0000313" key="1">
    <source>
        <dbReference type="EMBL" id="OAX77023.1"/>
    </source>
</evidence>
<accession>A0A1B7NJN8</accession>
<dbReference type="AlphaFoldDB" id="A0A1B7NJN8"/>
<keyword evidence="2" id="KW-1185">Reference proteome</keyword>
<protein>
    <recommendedName>
        <fullName evidence="3">Reverse transcriptase zinc-binding domain-containing protein</fullName>
    </recommendedName>
</protein>
<sequence length="145" mass="16411">MLRSWADKWRASTRGRPVFELFPEPDPRVLALHDGLSKPLSSALIQLQTGKIALAGYLETFRAAETQECCCSYGRQTVPHILLRCPIFNDIRNDVLFTAGRESNHINILRSPTHAKNAAEFIIRTRLLGQFRQVQLPLTTPNSQN</sequence>
<dbReference type="EMBL" id="LGUA01003641">
    <property type="protein sequence ID" value="OAX77023.1"/>
    <property type="molecule type" value="Genomic_DNA"/>
</dbReference>
<name>A0A1B7NJN8_9EURO</name>
<comment type="caution">
    <text evidence="1">The sequence shown here is derived from an EMBL/GenBank/DDBJ whole genome shotgun (WGS) entry which is preliminary data.</text>
</comment>
<dbReference type="STRING" id="1658172.A0A1B7NJN8"/>
<gene>
    <name evidence="1" type="ORF">ACJ72_08683</name>
</gene>
<proteinExistence type="predicted"/>
<evidence type="ECO:0000313" key="2">
    <source>
        <dbReference type="Proteomes" id="UP000091918"/>
    </source>
</evidence>
<evidence type="ECO:0008006" key="3">
    <source>
        <dbReference type="Google" id="ProtNLM"/>
    </source>
</evidence>
<organism evidence="1 2">
    <name type="scientific">Emergomyces africanus</name>
    <dbReference type="NCBI Taxonomy" id="1955775"/>
    <lineage>
        <taxon>Eukaryota</taxon>
        <taxon>Fungi</taxon>
        <taxon>Dikarya</taxon>
        <taxon>Ascomycota</taxon>
        <taxon>Pezizomycotina</taxon>
        <taxon>Eurotiomycetes</taxon>
        <taxon>Eurotiomycetidae</taxon>
        <taxon>Onygenales</taxon>
        <taxon>Ajellomycetaceae</taxon>
        <taxon>Emergomyces</taxon>
    </lineage>
</organism>
<dbReference type="Proteomes" id="UP000091918">
    <property type="component" value="Unassembled WGS sequence"/>
</dbReference>
<dbReference type="OrthoDB" id="4368687at2759"/>
<reference evidence="1 2" key="1">
    <citation type="submission" date="2015-07" db="EMBL/GenBank/DDBJ databases">
        <title>Emmonsia species relationships and genome sequence.</title>
        <authorList>
            <person name="Cuomo C.A."/>
            <person name="Schwartz I.S."/>
            <person name="Kenyon C."/>
            <person name="de Hoog G.S."/>
            <person name="Govender N.P."/>
            <person name="Botha A."/>
            <person name="Moreno L."/>
            <person name="de Vries M."/>
            <person name="Munoz J.F."/>
            <person name="Stielow J.B."/>
        </authorList>
    </citation>
    <scope>NUCLEOTIDE SEQUENCE [LARGE SCALE GENOMIC DNA]</scope>
    <source>
        <strain evidence="1 2">CBS 136260</strain>
    </source>
</reference>